<feature type="non-terminal residue" evidence="2">
    <location>
        <position position="1"/>
    </location>
</feature>
<feature type="compositionally biased region" description="Acidic residues" evidence="1">
    <location>
        <begin position="81"/>
        <end position="92"/>
    </location>
</feature>
<protein>
    <submittedName>
        <fullName evidence="2">Plac8 onzin related protein 2</fullName>
    </submittedName>
</protein>
<feature type="non-terminal residue" evidence="2">
    <location>
        <position position="92"/>
    </location>
</feature>
<proteinExistence type="predicted"/>
<dbReference type="AlphaFoldDB" id="A0A1A8MSP6"/>
<name>A0A1A8MSP6_9TELE</name>
<accession>A0A1A8MSP6</accession>
<evidence type="ECO:0000256" key="1">
    <source>
        <dbReference type="SAM" id="MobiDB-lite"/>
    </source>
</evidence>
<organism evidence="2">
    <name type="scientific">Nothobranchius pienaari</name>
    <dbReference type="NCBI Taxonomy" id="704102"/>
    <lineage>
        <taxon>Eukaryota</taxon>
        <taxon>Metazoa</taxon>
        <taxon>Chordata</taxon>
        <taxon>Craniata</taxon>
        <taxon>Vertebrata</taxon>
        <taxon>Euteleostomi</taxon>
        <taxon>Actinopterygii</taxon>
        <taxon>Neopterygii</taxon>
        <taxon>Teleostei</taxon>
        <taxon>Neoteleostei</taxon>
        <taxon>Acanthomorphata</taxon>
        <taxon>Ovalentaria</taxon>
        <taxon>Atherinomorphae</taxon>
        <taxon>Cyprinodontiformes</taxon>
        <taxon>Nothobranchiidae</taxon>
        <taxon>Nothobranchius</taxon>
    </lineage>
</organism>
<dbReference type="EMBL" id="HAEF01018714">
    <property type="protein sequence ID" value="SBR59873.1"/>
    <property type="molecule type" value="Transcribed_RNA"/>
</dbReference>
<gene>
    <name evidence="2" type="primary">PONZR2</name>
</gene>
<reference evidence="2" key="1">
    <citation type="submission" date="2016-05" db="EMBL/GenBank/DDBJ databases">
        <authorList>
            <person name="Lavstsen T."/>
            <person name="Jespersen J.S."/>
        </authorList>
    </citation>
    <scope>NUCLEOTIDE SEQUENCE</scope>
    <source>
        <tissue evidence="2">Brain</tissue>
    </source>
</reference>
<evidence type="ECO:0000313" key="2">
    <source>
        <dbReference type="EMBL" id="SBR59873.1"/>
    </source>
</evidence>
<feature type="region of interest" description="Disordered" evidence="1">
    <location>
        <begin position="51"/>
        <end position="92"/>
    </location>
</feature>
<reference evidence="2" key="2">
    <citation type="submission" date="2016-06" db="EMBL/GenBank/DDBJ databases">
        <title>The genome of a short-lived fish provides insights into sex chromosome evolution and the genetic control of aging.</title>
        <authorList>
            <person name="Reichwald K."/>
            <person name="Felder M."/>
            <person name="Petzold A."/>
            <person name="Koch P."/>
            <person name="Groth M."/>
            <person name="Platzer M."/>
        </authorList>
    </citation>
    <scope>NUCLEOTIDE SEQUENCE</scope>
    <source>
        <tissue evidence="2">Brain</tissue>
    </source>
</reference>
<sequence length="92" mass="10133">FVCQPASSPAYGSLPPLHSPARRDRMSQPAKGSSGEILPWECLLQFLTSNHRLASPPPVSPRCRRRRRTSASALLSRLPEQDGDLDGEFSFS</sequence>
<feature type="region of interest" description="Disordered" evidence="1">
    <location>
        <begin position="1"/>
        <end position="34"/>
    </location>
</feature>